<keyword evidence="1" id="KW-0732">Signal</keyword>
<dbReference type="AlphaFoldDB" id="A0A8J2TMT0"/>
<gene>
    <name evidence="2" type="ORF">GCM10011531_06890</name>
</gene>
<dbReference type="NCBIfam" id="TIGR01200">
    <property type="entry name" value="GLPGLI"/>
    <property type="match status" value="1"/>
</dbReference>
<reference evidence="2 3" key="1">
    <citation type="journal article" date="2014" name="Int. J. Syst. Evol. Microbiol.">
        <title>Complete genome sequence of Corynebacterium casei LMG S-19264T (=DSM 44701T), isolated from a smear-ripened cheese.</title>
        <authorList>
            <consortium name="US DOE Joint Genome Institute (JGI-PGF)"/>
            <person name="Walter F."/>
            <person name="Albersmeier A."/>
            <person name="Kalinowski J."/>
            <person name="Ruckert C."/>
        </authorList>
    </citation>
    <scope>NUCLEOTIDE SEQUENCE [LARGE SCALE GENOMIC DNA]</scope>
    <source>
        <strain evidence="2 3">CGMCC 1.15295</strain>
    </source>
</reference>
<dbReference type="EMBL" id="BMIC01000001">
    <property type="protein sequence ID" value="GFZ79627.1"/>
    <property type="molecule type" value="Genomic_DNA"/>
</dbReference>
<feature type="chain" id="PRO_5035276928" description="GLPGLI family protein" evidence="1">
    <location>
        <begin position="20"/>
        <end position="275"/>
    </location>
</feature>
<sequence length="275" mass="31775">MKKVSIFIFLLIFQLSLLAQEKVSGVVNYGQKQSFGMGAPIGIDYNAELVFDFESSTYTVSKDSLEGGHVKKMELINKNDEHAFFVPKATTQDGFLYNINLETGFIKSRDVGFNYVKDSIPKIKWKILKETKEIGSFVCVKAICNFRGRDYTAWFSLDIPLPYGPWKLQGLPGLILEAYDTDKEIFFYFKSIEYPSAGKRKIIVPNPKTNIDMERGKPTLEREWISFQEFRKEMLKRHAASTKMGKVFMAQMENVHKAENKNPMKNFYIEIFDEE</sequence>
<proteinExistence type="predicted"/>
<keyword evidence="3" id="KW-1185">Reference proteome</keyword>
<dbReference type="InterPro" id="IPR005901">
    <property type="entry name" value="GLPGLI"/>
</dbReference>
<evidence type="ECO:0008006" key="4">
    <source>
        <dbReference type="Google" id="ProtNLM"/>
    </source>
</evidence>
<accession>A0A8J2TMT0</accession>
<dbReference type="RefSeq" id="WP_188604938.1">
    <property type="nucleotide sequence ID" value="NZ_BMIC01000001.1"/>
</dbReference>
<comment type="caution">
    <text evidence="2">The sequence shown here is derived from an EMBL/GenBank/DDBJ whole genome shotgun (WGS) entry which is preliminary data.</text>
</comment>
<evidence type="ECO:0000313" key="3">
    <source>
        <dbReference type="Proteomes" id="UP000598120"/>
    </source>
</evidence>
<feature type="signal peptide" evidence="1">
    <location>
        <begin position="1"/>
        <end position="19"/>
    </location>
</feature>
<protein>
    <recommendedName>
        <fullName evidence="4">GLPGLI family protein</fullName>
    </recommendedName>
</protein>
<evidence type="ECO:0000313" key="2">
    <source>
        <dbReference type="EMBL" id="GFZ79627.1"/>
    </source>
</evidence>
<evidence type="ECO:0000256" key="1">
    <source>
        <dbReference type="SAM" id="SignalP"/>
    </source>
</evidence>
<dbReference type="Pfam" id="PF09697">
    <property type="entry name" value="Porph_ging"/>
    <property type="match status" value="1"/>
</dbReference>
<dbReference type="Proteomes" id="UP000598120">
    <property type="component" value="Unassembled WGS sequence"/>
</dbReference>
<name>A0A8J2TMT0_9FLAO</name>
<organism evidence="2 3">
    <name type="scientific">Aquaticitalea lipolytica</name>
    <dbReference type="NCBI Taxonomy" id="1247562"/>
    <lineage>
        <taxon>Bacteria</taxon>
        <taxon>Pseudomonadati</taxon>
        <taxon>Bacteroidota</taxon>
        <taxon>Flavobacteriia</taxon>
        <taxon>Flavobacteriales</taxon>
        <taxon>Flavobacteriaceae</taxon>
        <taxon>Aquaticitalea</taxon>
    </lineage>
</organism>